<name>K2HKG2_9RHOB</name>
<dbReference type="PATRIC" id="fig|1231392.3.peg.2496"/>
<evidence type="ECO:0000313" key="3">
    <source>
        <dbReference type="Proteomes" id="UP000006765"/>
    </source>
</evidence>
<comment type="caution">
    <text evidence="2">The sequence shown here is derived from an EMBL/GenBank/DDBJ whole genome shotgun (WGS) entry which is preliminary data.</text>
</comment>
<proteinExistence type="predicted"/>
<gene>
    <name evidence="2" type="ORF">OCGS_2482</name>
</gene>
<dbReference type="InterPro" id="IPR008979">
    <property type="entry name" value="Galactose-bd-like_sf"/>
</dbReference>
<dbReference type="InterPro" id="IPR013857">
    <property type="entry name" value="NADH-UbQ_OxRdtase-assoc_prot30"/>
</dbReference>
<organism evidence="2 3">
    <name type="scientific">Oceaniovalibus guishaninsula JLT2003</name>
    <dbReference type="NCBI Taxonomy" id="1231392"/>
    <lineage>
        <taxon>Bacteria</taxon>
        <taxon>Pseudomonadati</taxon>
        <taxon>Pseudomonadota</taxon>
        <taxon>Alphaproteobacteria</taxon>
        <taxon>Rhodobacterales</taxon>
        <taxon>Roseobacteraceae</taxon>
        <taxon>Oceaniovalibus</taxon>
    </lineage>
</organism>
<dbReference type="Pfam" id="PF08547">
    <property type="entry name" value="CIA30"/>
    <property type="match status" value="1"/>
</dbReference>
<reference evidence="2 3" key="1">
    <citation type="journal article" date="2012" name="J. Bacteriol.">
        <title>Draft Genome Sequence of Oceaniovalibus guishaninsula JLT2003T.</title>
        <authorList>
            <person name="Tang K."/>
            <person name="Liu K."/>
            <person name="Jiao N."/>
        </authorList>
    </citation>
    <scope>NUCLEOTIDE SEQUENCE [LARGE SCALE GENOMIC DNA]</scope>
    <source>
        <strain evidence="2 3">JLT2003</strain>
    </source>
</reference>
<dbReference type="RefSeq" id="WP_007427634.1">
    <property type="nucleotide sequence ID" value="NZ_AMGO01000054.1"/>
</dbReference>
<evidence type="ECO:0000313" key="2">
    <source>
        <dbReference type="EMBL" id="EKE43444.1"/>
    </source>
</evidence>
<dbReference type="eggNOG" id="ENOG5032SUX">
    <property type="taxonomic scope" value="Bacteria"/>
</dbReference>
<dbReference type="EMBL" id="AMGO01000054">
    <property type="protein sequence ID" value="EKE43444.1"/>
    <property type="molecule type" value="Genomic_DNA"/>
</dbReference>
<evidence type="ECO:0000259" key="1">
    <source>
        <dbReference type="Pfam" id="PF08547"/>
    </source>
</evidence>
<dbReference type="Proteomes" id="UP000006765">
    <property type="component" value="Unassembled WGS sequence"/>
</dbReference>
<dbReference type="STRING" id="1231392.OCGS_2482"/>
<keyword evidence="3" id="KW-1185">Reference proteome</keyword>
<dbReference type="SUPFAM" id="SSF49785">
    <property type="entry name" value="Galactose-binding domain-like"/>
    <property type="match status" value="1"/>
</dbReference>
<accession>K2HKG2</accession>
<protein>
    <recommendedName>
        <fullName evidence="1">NADH:ubiquinone oxidoreductase intermediate-associated protein 30 domain-containing protein</fullName>
    </recommendedName>
</protein>
<feature type="domain" description="NADH:ubiquinone oxidoreductase intermediate-associated protein 30" evidence="1">
    <location>
        <begin position="19"/>
        <end position="150"/>
    </location>
</feature>
<dbReference type="AlphaFoldDB" id="K2HKG2"/>
<dbReference type="OrthoDB" id="442188at2"/>
<sequence>MTRTIDDFDRAADPAEVGTDWELIADRVMGGRSLGTLERGIVQGRMALRMIGDVSLENDGGFVQFARDVAPPPEGAEGLELDVIGNGETYNVHLRTGDVTRPWQSYRQSFDAPPDWRTIRLPFAGFQAHRIDAPLDLTTLRRIGIVAIGRAFRADVALAAIRYV</sequence>